<feature type="compositionally biased region" description="Basic and acidic residues" evidence="7">
    <location>
        <begin position="355"/>
        <end position="364"/>
    </location>
</feature>
<dbReference type="InterPro" id="IPR018326">
    <property type="entry name" value="Rad4_beta-hairpin_dom1"/>
</dbReference>
<dbReference type="FunFam" id="3.30.70.2460:FF:000001">
    <property type="entry name" value="DNA repair protein Rad4 family"/>
    <property type="match status" value="1"/>
</dbReference>
<feature type="domain" description="Rad4 beta-hairpin" evidence="10">
    <location>
        <begin position="607"/>
        <end position="681"/>
    </location>
</feature>
<organism evidence="11 12">
    <name type="scientific">Amphibalanus amphitrite</name>
    <name type="common">Striped barnacle</name>
    <name type="synonym">Balanus amphitrite</name>
    <dbReference type="NCBI Taxonomy" id="1232801"/>
    <lineage>
        <taxon>Eukaryota</taxon>
        <taxon>Metazoa</taxon>
        <taxon>Ecdysozoa</taxon>
        <taxon>Arthropoda</taxon>
        <taxon>Crustacea</taxon>
        <taxon>Multicrustacea</taxon>
        <taxon>Cirripedia</taxon>
        <taxon>Thoracica</taxon>
        <taxon>Thoracicalcarea</taxon>
        <taxon>Balanomorpha</taxon>
        <taxon>Balanoidea</taxon>
        <taxon>Balanidae</taxon>
        <taxon>Amphibalaninae</taxon>
        <taxon>Amphibalanus</taxon>
    </lineage>
</organism>
<evidence type="ECO:0000313" key="11">
    <source>
        <dbReference type="EMBL" id="KAF0301535.1"/>
    </source>
</evidence>
<accession>A0A6A4W595</accession>
<feature type="region of interest" description="Disordered" evidence="7">
    <location>
        <begin position="263"/>
        <end position="382"/>
    </location>
</feature>
<dbReference type="Gene3D" id="3.90.260.10">
    <property type="entry name" value="Transglutaminase-like"/>
    <property type="match status" value="1"/>
</dbReference>
<keyword evidence="4" id="KW-0238">DNA-binding</keyword>
<dbReference type="GO" id="GO:0003697">
    <property type="term" value="F:single-stranded DNA binding"/>
    <property type="evidence" value="ECO:0007669"/>
    <property type="project" value="TreeGrafter"/>
</dbReference>
<dbReference type="NCBIfam" id="TIGR00605">
    <property type="entry name" value="rad4"/>
    <property type="match status" value="1"/>
</dbReference>
<feature type="compositionally biased region" description="Acidic residues" evidence="7">
    <location>
        <begin position="830"/>
        <end position="840"/>
    </location>
</feature>
<dbReference type="GO" id="GO:0003684">
    <property type="term" value="F:damaged DNA binding"/>
    <property type="evidence" value="ECO:0007669"/>
    <property type="project" value="InterPro"/>
</dbReference>
<evidence type="ECO:0000256" key="1">
    <source>
        <dbReference type="ARBA" id="ARBA00004123"/>
    </source>
</evidence>
<dbReference type="InterPro" id="IPR042488">
    <property type="entry name" value="Rad4_BHD3_sf"/>
</dbReference>
<evidence type="ECO:0000256" key="4">
    <source>
        <dbReference type="ARBA" id="ARBA00023125"/>
    </source>
</evidence>
<dbReference type="InterPro" id="IPR036985">
    <property type="entry name" value="Transglutaminase-like_sf"/>
</dbReference>
<dbReference type="Gene3D" id="3.30.70.2460">
    <property type="entry name" value="Rad4, beta-hairpin domain BHD3"/>
    <property type="match status" value="1"/>
</dbReference>
<dbReference type="GO" id="GO:0006289">
    <property type="term" value="P:nucleotide-excision repair"/>
    <property type="evidence" value="ECO:0007669"/>
    <property type="project" value="InterPro"/>
</dbReference>
<dbReference type="PANTHER" id="PTHR12135">
    <property type="entry name" value="DNA REPAIR PROTEIN XP-C / RAD4"/>
    <property type="match status" value="1"/>
</dbReference>
<dbReference type="GO" id="GO:0005737">
    <property type="term" value="C:cytoplasm"/>
    <property type="evidence" value="ECO:0007669"/>
    <property type="project" value="TreeGrafter"/>
</dbReference>
<feature type="region of interest" description="Disordered" evidence="7">
    <location>
        <begin position="1"/>
        <end position="64"/>
    </location>
</feature>
<keyword evidence="3" id="KW-0227">DNA damage</keyword>
<dbReference type="PANTHER" id="PTHR12135:SF0">
    <property type="entry name" value="DNA REPAIR PROTEIN COMPLEMENTING XP-C CELLS"/>
    <property type="match status" value="1"/>
</dbReference>
<dbReference type="InterPro" id="IPR018328">
    <property type="entry name" value="Rad4_beta-hairpin_dom3"/>
</dbReference>
<evidence type="ECO:0000256" key="2">
    <source>
        <dbReference type="ARBA" id="ARBA00009525"/>
    </source>
</evidence>
<comment type="similarity">
    <text evidence="2">Belongs to the XPC family.</text>
</comment>
<evidence type="ECO:0000256" key="5">
    <source>
        <dbReference type="ARBA" id="ARBA00023204"/>
    </source>
</evidence>
<evidence type="ECO:0000259" key="8">
    <source>
        <dbReference type="SMART" id="SM01030"/>
    </source>
</evidence>
<name>A0A6A4W595_AMPAM</name>
<dbReference type="Proteomes" id="UP000440578">
    <property type="component" value="Unassembled WGS sequence"/>
</dbReference>
<feature type="domain" description="Rad4 beta-hairpin" evidence="8">
    <location>
        <begin position="486"/>
        <end position="542"/>
    </location>
</feature>
<feature type="compositionally biased region" description="Basic residues" evidence="7">
    <location>
        <begin position="14"/>
        <end position="24"/>
    </location>
</feature>
<dbReference type="InterPro" id="IPR018026">
    <property type="entry name" value="DNA_repair_Rad4-like"/>
</dbReference>
<dbReference type="InterPro" id="IPR018325">
    <property type="entry name" value="Rad4/PNGase_transGLS-fold"/>
</dbReference>
<keyword evidence="6" id="KW-0539">Nucleus</keyword>
<dbReference type="Pfam" id="PF03835">
    <property type="entry name" value="Rad4"/>
    <property type="match status" value="1"/>
</dbReference>
<evidence type="ECO:0000259" key="10">
    <source>
        <dbReference type="SMART" id="SM01032"/>
    </source>
</evidence>
<comment type="subcellular location">
    <subcellularLocation>
        <location evidence="1">Nucleus</location>
    </subcellularLocation>
</comment>
<dbReference type="SMART" id="SM01031">
    <property type="entry name" value="BHD_2"/>
    <property type="match status" value="1"/>
</dbReference>
<sequence length="1002" mass="110175">MRSKHEESGVEGKRPKKDKPTHKNRPADKESHQNTHEASTSSPTKKHHSKKQRPKAERPTAEHAAAAGDIAALLWLGEGADGDAPMSDDSDWEAVDTRASDLVTKGFVEVTLPSDVAVQKRKKKGFDVEAYMKRQLSRARRELQQLVHRAHLLCLLSRALQVNALLNSETQLACAMSMLPSKYAYPPKRVSISYVEKFLKWFREKVPLEAPAEGGRCNEDVFATLEVRLRTKKAHTPLELVCLFVLILRAIGVDCRLVMSLQPVPLKPSPPTSAAAGKNTAAKSDKSAAKAKQQSKKKEANPSSTAKKTSETPKGKVRSAPTPPARTGSNRKAKQRPGPSATEAGSSDDSSGDEFEPRRPDRRVLSSSSGGSEGPPSRPARGAVDCWAEVYVEEELRWISVDVVGGGVHCVTQIRKRATAPLVYVVGCDNAGHIKDLTARYDPKWHSSTRKLRVEPDWWSEATDAWRAAPTRRDKEEDEEMMRDLQERPMPQSIAEFKDHPLYALERHLLKFEAIYPPTAVPLGYIGKGERRTPVYARECVRTLHSRETWIKQARVVKEGEKPYKIVKARPKWDRVLQKAITDKPLEVFGRWQTAEYVPPRAEGGKVPRNDYGNVELFKPSMLPGGTVHLNVEGLSRVAKRLGIDCAPAMVGWDYHCGGSHPVFEGYVVCEEFEDTLMDAWEADQREARRRQREKREKRILDNWRRLVRGLLIRQRLARKYDFQDEQPGAKRPAGAHRPDGSKKARAHTADKPGSGPKTEPGPLLPNFEPKVKVDPVQTGAKSAVKSEPTLAGKVSAMMRATQGAKQATKRESKRKPKVEPKEEPKGAGSEDEEVPETQEEVARRVEASMASMGLRRVALSSDSEAGSDAENATPARTGAGFGAAVMAKLSPAVTNGAARSPAPAGRKRRAAPAARRRARRASPASRSPSPDPAVPAAGRAARRRSARTAAVNYRETAGSGSDEDGEAPIREDDLTSDEEQPFAKAAAAAASSGEDSDFMGF</sequence>
<evidence type="ECO:0000256" key="7">
    <source>
        <dbReference type="SAM" id="MobiDB-lite"/>
    </source>
</evidence>
<evidence type="ECO:0000313" key="12">
    <source>
        <dbReference type="Proteomes" id="UP000440578"/>
    </source>
</evidence>
<feature type="compositionally biased region" description="Basic and acidic residues" evidence="7">
    <location>
        <begin position="1"/>
        <end position="13"/>
    </location>
</feature>
<dbReference type="Gene3D" id="2.20.20.110">
    <property type="entry name" value="Rad4, beta-hairpin domain BHD1"/>
    <property type="match status" value="1"/>
</dbReference>
<dbReference type="EMBL" id="VIIS01001157">
    <property type="protein sequence ID" value="KAF0301535.1"/>
    <property type="molecule type" value="Genomic_DNA"/>
</dbReference>
<keyword evidence="5" id="KW-0234">DNA repair</keyword>
<evidence type="ECO:0000256" key="3">
    <source>
        <dbReference type="ARBA" id="ARBA00022763"/>
    </source>
</evidence>
<dbReference type="GO" id="GO:0000111">
    <property type="term" value="C:nucleotide-excision repair factor 2 complex"/>
    <property type="evidence" value="ECO:0007669"/>
    <property type="project" value="TreeGrafter"/>
</dbReference>
<dbReference type="SMART" id="SM01032">
    <property type="entry name" value="BHD_3"/>
    <property type="match status" value="1"/>
</dbReference>
<feature type="compositionally biased region" description="Basic and acidic residues" evidence="7">
    <location>
        <begin position="737"/>
        <end position="751"/>
    </location>
</feature>
<dbReference type="InterPro" id="IPR038765">
    <property type="entry name" value="Papain-like_cys_pep_sf"/>
</dbReference>
<feature type="compositionally biased region" description="Low complexity" evidence="7">
    <location>
        <begin position="922"/>
        <end position="940"/>
    </location>
</feature>
<dbReference type="AlphaFoldDB" id="A0A6A4W595"/>
<feature type="domain" description="Rad4 beta-hairpin" evidence="9">
    <location>
        <begin position="544"/>
        <end position="600"/>
    </location>
</feature>
<feature type="compositionally biased region" description="Basic residues" evidence="7">
    <location>
        <begin position="906"/>
        <end position="921"/>
    </location>
</feature>
<dbReference type="InterPro" id="IPR004583">
    <property type="entry name" value="DNA_repair_Rad4"/>
</dbReference>
<dbReference type="SMART" id="SM01030">
    <property type="entry name" value="BHD_1"/>
    <property type="match status" value="1"/>
</dbReference>
<dbReference type="GO" id="GO:0006298">
    <property type="term" value="P:mismatch repair"/>
    <property type="evidence" value="ECO:0007669"/>
    <property type="project" value="TreeGrafter"/>
</dbReference>
<feature type="region of interest" description="Disordered" evidence="7">
    <location>
        <begin position="723"/>
        <end position="878"/>
    </location>
</feature>
<gene>
    <name evidence="11" type="primary">Xpc_0</name>
    <name evidence="11" type="ORF">FJT64_026225</name>
</gene>
<feature type="compositionally biased region" description="Basic residues" evidence="7">
    <location>
        <begin position="44"/>
        <end position="53"/>
    </location>
</feature>
<evidence type="ECO:0000256" key="6">
    <source>
        <dbReference type="ARBA" id="ARBA00023242"/>
    </source>
</evidence>
<feature type="region of interest" description="Disordered" evidence="7">
    <location>
        <begin position="894"/>
        <end position="1002"/>
    </location>
</feature>
<dbReference type="Pfam" id="PF10405">
    <property type="entry name" value="BHD_3"/>
    <property type="match status" value="1"/>
</dbReference>
<reference evidence="11 12" key="1">
    <citation type="submission" date="2019-07" db="EMBL/GenBank/DDBJ databases">
        <title>Draft genome assembly of a fouling barnacle, Amphibalanus amphitrite (Darwin, 1854): The first reference genome for Thecostraca.</title>
        <authorList>
            <person name="Kim W."/>
        </authorList>
    </citation>
    <scope>NUCLEOTIDE SEQUENCE [LARGE SCALE GENOMIC DNA]</scope>
    <source>
        <strain evidence="11">SNU_AA5</strain>
        <tissue evidence="11">Soma without cirri and trophi</tissue>
    </source>
</reference>
<dbReference type="GO" id="GO:0071942">
    <property type="term" value="C:XPC complex"/>
    <property type="evidence" value="ECO:0007669"/>
    <property type="project" value="TreeGrafter"/>
</dbReference>
<keyword evidence="12" id="KW-1185">Reference proteome</keyword>
<comment type="caution">
    <text evidence="11">The sequence shown here is derived from an EMBL/GenBank/DDBJ whole genome shotgun (WGS) entry which is preliminary data.</text>
</comment>
<dbReference type="Pfam" id="PF10403">
    <property type="entry name" value="BHD_1"/>
    <property type="match status" value="1"/>
</dbReference>
<protein>
    <submittedName>
        <fullName evidence="11">DNA repair protein complementing XP-C cells</fullName>
    </submittedName>
</protein>
<dbReference type="OrthoDB" id="300780at2759"/>
<dbReference type="SUPFAM" id="SSF54001">
    <property type="entry name" value="Cysteine proteinases"/>
    <property type="match status" value="1"/>
</dbReference>
<dbReference type="Pfam" id="PF10404">
    <property type="entry name" value="BHD_2"/>
    <property type="match status" value="1"/>
</dbReference>
<proteinExistence type="inferred from homology"/>
<feature type="compositionally biased region" description="Basic and acidic residues" evidence="7">
    <location>
        <begin position="25"/>
        <end position="35"/>
    </location>
</feature>
<dbReference type="InterPro" id="IPR018327">
    <property type="entry name" value="BHD_2"/>
</dbReference>
<evidence type="ECO:0000259" key="9">
    <source>
        <dbReference type="SMART" id="SM01031"/>
    </source>
</evidence>